<dbReference type="Proteomes" id="UP001580391">
    <property type="component" value="Unassembled WGS sequence"/>
</dbReference>
<accession>A0ABV5BID1</accession>
<protein>
    <recommendedName>
        <fullName evidence="3">Lipoprotein</fullName>
    </recommendedName>
</protein>
<reference evidence="1 2" key="1">
    <citation type="submission" date="2024-09" db="EMBL/GenBank/DDBJ databases">
        <title>Taxonomic and Genotyping Characterization of Leptospira Strains isolated from Multiple Sources in Colombia highlights the importance of intermediate species.</title>
        <authorList>
            <person name="Torres Higuera L."/>
            <person name="Rojas Tapias D."/>
            <person name="Jimenez Velasquez S."/>
            <person name="Renjifo Ibanez C."/>
        </authorList>
    </citation>
    <scope>NUCLEOTIDE SEQUENCE [LARGE SCALE GENOMIC DNA]</scope>
    <source>
        <strain evidence="1 2">Lep080</strain>
    </source>
</reference>
<evidence type="ECO:0000313" key="2">
    <source>
        <dbReference type="Proteomes" id="UP001580391"/>
    </source>
</evidence>
<comment type="caution">
    <text evidence="1">The sequence shown here is derived from an EMBL/GenBank/DDBJ whole genome shotgun (WGS) entry which is preliminary data.</text>
</comment>
<evidence type="ECO:0008006" key="3">
    <source>
        <dbReference type="Google" id="ProtNLM"/>
    </source>
</evidence>
<gene>
    <name evidence="1" type="ORF">ACE5IX_00955</name>
</gene>
<name>A0ABV5BID1_9LEPT</name>
<dbReference type="EMBL" id="JBHILJ010000001">
    <property type="protein sequence ID" value="MFB5735062.1"/>
    <property type="molecule type" value="Genomic_DNA"/>
</dbReference>
<evidence type="ECO:0000313" key="1">
    <source>
        <dbReference type="EMBL" id="MFB5735062.1"/>
    </source>
</evidence>
<sequence>MGRGIRLNSFFSLKTPVKIFLFLLLFGIIANCKSKQESLIEEIQELFEEENFEKAAKLLKNYLVKPKSDDEVLSLDKPETPRIVELSYDRKRLVYLEDSKLTWRDMGDGSKETKSLDEVPASLSVSLNANFALAEYPMTNGCRLFAISLKNNDLHYESGAQISCRNRGGISDDGSKIYYFVDNQLYEEKTVEPRTPKLIVSKEKIAPPFPNLKAKFFLFPIGKDFLLFSGNAGSYTLYYFQPEKKSVEKLDQEIISPLIYYGTGDAAYYLGGTIGRLHLRRIQFGKGKPSVSKLFTVSRKEINPWKLPTKNEFISNYSGKVHLWGPLRKSQVLPILCERIWLVDQNKLLCENELGELYLTHLDFPQEDWTLLKMYEEARDK</sequence>
<dbReference type="RefSeq" id="WP_375516436.1">
    <property type="nucleotide sequence ID" value="NZ_JBHILI010000003.1"/>
</dbReference>
<proteinExistence type="predicted"/>
<organism evidence="1 2">
    <name type="scientific">Leptospira wolffii</name>
    <dbReference type="NCBI Taxonomy" id="409998"/>
    <lineage>
        <taxon>Bacteria</taxon>
        <taxon>Pseudomonadati</taxon>
        <taxon>Spirochaetota</taxon>
        <taxon>Spirochaetia</taxon>
        <taxon>Leptospirales</taxon>
        <taxon>Leptospiraceae</taxon>
        <taxon>Leptospira</taxon>
    </lineage>
</organism>
<keyword evidence="2" id="KW-1185">Reference proteome</keyword>